<dbReference type="InterPro" id="IPR008920">
    <property type="entry name" value="TF_FadR/GntR_C"/>
</dbReference>
<keyword evidence="1" id="KW-0805">Transcription regulation</keyword>
<gene>
    <name evidence="5" type="ORF">METZ01_LOCUS375178</name>
</gene>
<reference evidence="5" key="1">
    <citation type="submission" date="2018-05" db="EMBL/GenBank/DDBJ databases">
        <authorList>
            <person name="Lanie J.A."/>
            <person name="Ng W.-L."/>
            <person name="Kazmierczak K.M."/>
            <person name="Andrzejewski T.M."/>
            <person name="Davidsen T.M."/>
            <person name="Wayne K.J."/>
            <person name="Tettelin H."/>
            <person name="Glass J.I."/>
            <person name="Rusch D."/>
            <person name="Podicherti R."/>
            <person name="Tsui H.-C.T."/>
            <person name="Winkler M.E."/>
        </authorList>
    </citation>
    <scope>NUCLEOTIDE SEQUENCE</scope>
</reference>
<accession>A0A382TJN3</accession>
<evidence type="ECO:0000256" key="2">
    <source>
        <dbReference type="ARBA" id="ARBA00023125"/>
    </source>
</evidence>
<sequence length="116" mass="13422">VEISRLRDLFTTFDQSEAVHANIDEYSDTNIAFHQAIVNLAGCELIRDIAEGLFIHMRAIRVRTIRERNRVEKSIIDHLRIIEAIEQRQTVVAEQLVRDHALKLAAHVDAYVDYLD</sequence>
<dbReference type="Gene3D" id="1.20.120.530">
    <property type="entry name" value="GntR ligand-binding domain-like"/>
    <property type="match status" value="1"/>
</dbReference>
<dbReference type="EMBL" id="UINC01137155">
    <property type="protein sequence ID" value="SVD22324.1"/>
    <property type="molecule type" value="Genomic_DNA"/>
</dbReference>
<organism evidence="5">
    <name type="scientific">marine metagenome</name>
    <dbReference type="NCBI Taxonomy" id="408172"/>
    <lineage>
        <taxon>unclassified sequences</taxon>
        <taxon>metagenomes</taxon>
        <taxon>ecological metagenomes</taxon>
    </lineage>
</organism>
<proteinExistence type="predicted"/>
<protein>
    <recommendedName>
        <fullName evidence="4">GntR C-terminal domain-containing protein</fullName>
    </recommendedName>
</protein>
<dbReference type="Pfam" id="PF07729">
    <property type="entry name" value="FCD"/>
    <property type="match status" value="1"/>
</dbReference>
<dbReference type="GO" id="GO:0003677">
    <property type="term" value="F:DNA binding"/>
    <property type="evidence" value="ECO:0007669"/>
    <property type="project" value="UniProtKB-KW"/>
</dbReference>
<feature type="domain" description="GntR C-terminal" evidence="4">
    <location>
        <begin position="6"/>
        <end position="100"/>
    </location>
</feature>
<evidence type="ECO:0000259" key="4">
    <source>
        <dbReference type="Pfam" id="PF07729"/>
    </source>
</evidence>
<dbReference type="SUPFAM" id="SSF48008">
    <property type="entry name" value="GntR ligand-binding domain-like"/>
    <property type="match status" value="1"/>
</dbReference>
<keyword evidence="3" id="KW-0804">Transcription</keyword>
<keyword evidence="2" id="KW-0238">DNA-binding</keyword>
<evidence type="ECO:0000256" key="1">
    <source>
        <dbReference type="ARBA" id="ARBA00023015"/>
    </source>
</evidence>
<feature type="non-terminal residue" evidence="5">
    <location>
        <position position="1"/>
    </location>
</feature>
<dbReference type="AlphaFoldDB" id="A0A382TJN3"/>
<evidence type="ECO:0000256" key="3">
    <source>
        <dbReference type="ARBA" id="ARBA00023163"/>
    </source>
</evidence>
<evidence type="ECO:0000313" key="5">
    <source>
        <dbReference type="EMBL" id="SVD22324.1"/>
    </source>
</evidence>
<name>A0A382TJN3_9ZZZZ</name>
<dbReference type="InterPro" id="IPR011711">
    <property type="entry name" value="GntR_C"/>
</dbReference>